<evidence type="ECO:0000313" key="2">
    <source>
        <dbReference type="EMBL" id="BBO24176.1"/>
    </source>
</evidence>
<evidence type="ECO:0000313" key="3">
    <source>
        <dbReference type="Proteomes" id="UP000662873"/>
    </source>
</evidence>
<name>A0A809S5J4_9BACT</name>
<proteinExistence type="predicted"/>
<reference evidence="2" key="1">
    <citation type="journal article" name="DNA Res.">
        <title>The physiological potential of anammox bacteria as revealed by their core genome structure.</title>
        <authorList>
            <person name="Okubo T."/>
            <person name="Toyoda A."/>
            <person name="Fukuhara K."/>
            <person name="Uchiyama I."/>
            <person name="Harigaya Y."/>
            <person name="Kuroiwa M."/>
            <person name="Suzuki T."/>
            <person name="Murakami Y."/>
            <person name="Suwa Y."/>
            <person name="Takami H."/>
        </authorList>
    </citation>
    <scope>NUCLEOTIDE SEQUENCE</scope>
    <source>
        <strain evidence="2">317325-2</strain>
    </source>
</reference>
<feature type="domain" description="DUF1559" evidence="1">
    <location>
        <begin position="25"/>
        <end position="66"/>
    </location>
</feature>
<dbReference type="PANTHER" id="PTHR30093">
    <property type="entry name" value="GENERAL SECRETION PATHWAY PROTEIN G"/>
    <property type="match status" value="1"/>
</dbReference>
<organism evidence="2 3">
    <name type="scientific">Candidatus Nitrosymbiomonas proteolyticus</name>
    <dbReference type="NCBI Taxonomy" id="2608984"/>
    <lineage>
        <taxon>Bacteria</taxon>
        <taxon>Bacillati</taxon>
        <taxon>Armatimonadota</taxon>
        <taxon>Armatimonadota incertae sedis</taxon>
        <taxon>Candidatus Nitrosymbiomonas</taxon>
    </lineage>
</organism>
<gene>
    <name evidence="2" type="ORF">NPRO_17710</name>
</gene>
<dbReference type="AlphaFoldDB" id="A0A809S5J4"/>
<dbReference type="InterPro" id="IPR011453">
    <property type="entry name" value="DUF1559"/>
</dbReference>
<sequence>MLIVSAVIALLVAMTTVVYFGLTRKARAATCVDNLRQIGSALHLYAADHDDCIPPYFTFDPLPTGEPTALQLGELHPARRWKESLIPYTRNDGVFLCPDDRFARTTSGPPVPNGLIRLHTSYEHALQVKGAFRDAQGGKHWAIGTVADPASAPYCHDSPIGEVRNQQGIYEPVSPHGAVANLLYLDGHVSARPVN</sequence>
<dbReference type="Proteomes" id="UP000662873">
    <property type="component" value="Chromosome"/>
</dbReference>
<dbReference type="KEGG" id="npy:NPRO_17710"/>
<dbReference type="InterPro" id="IPR045584">
    <property type="entry name" value="Pilin-like"/>
</dbReference>
<dbReference type="Gene3D" id="3.30.700.10">
    <property type="entry name" value="Glycoprotein, Type 4 Pilin"/>
    <property type="match status" value="1"/>
</dbReference>
<evidence type="ECO:0000259" key="1">
    <source>
        <dbReference type="Pfam" id="PF07596"/>
    </source>
</evidence>
<dbReference type="Pfam" id="PF07596">
    <property type="entry name" value="SBP_bac_10"/>
    <property type="match status" value="1"/>
</dbReference>
<dbReference type="SUPFAM" id="SSF54523">
    <property type="entry name" value="Pili subunits"/>
    <property type="match status" value="1"/>
</dbReference>
<accession>A0A809S5J4</accession>
<protein>
    <recommendedName>
        <fullName evidence="1">DUF1559 domain-containing protein</fullName>
    </recommendedName>
</protein>
<dbReference type="EMBL" id="AP021858">
    <property type="protein sequence ID" value="BBO24176.1"/>
    <property type="molecule type" value="Genomic_DNA"/>
</dbReference>